<evidence type="ECO:0000256" key="4">
    <source>
        <dbReference type="ARBA" id="ARBA00023004"/>
    </source>
</evidence>
<feature type="binding site" evidence="7">
    <location>
        <position position="72"/>
    </location>
    <ligand>
        <name>[4Fe-4S] cluster</name>
        <dbReference type="ChEBI" id="CHEBI:49883"/>
        <note>4Fe-4S-S-AdoMet</note>
    </ligand>
</feature>
<feature type="binding site" evidence="8">
    <location>
        <position position="164"/>
    </location>
    <ligand>
        <name>S-adenosyl-L-methionine</name>
        <dbReference type="ChEBI" id="CHEBI:59789"/>
    </ligand>
</feature>
<dbReference type="InterPro" id="IPR024021">
    <property type="entry name" value="FeFe-hyd_HydE_rSAM"/>
</dbReference>
<feature type="binding site" evidence="8">
    <location>
        <position position="139"/>
    </location>
    <ligand>
        <name>(3R)-3-methyl-D-ornithine</name>
        <dbReference type="ChEBI" id="CHEBI:64642"/>
    </ligand>
</feature>
<comment type="caution">
    <text evidence="10">The sequence shown here is derived from an EMBL/GenBank/DDBJ whole genome shotgun (WGS) entry which is preliminary data.</text>
</comment>
<dbReference type="Pfam" id="PF04055">
    <property type="entry name" value="Radical_SAM"/>
    <property type="match status" value="1"/>
</dbReference>
<dbReference type="GO" id="GO:0016740">
    <property type="term" value="F:transferase activity"/>
    <property type="evidence" value="ECO:0007669"/>
    <property type="project" value="TreeGrafter"/>
</dbReference>
<feature type="binding site" evidence="7">
    <location>
        <position position="69"/>
    </location>
    <ligand>
        <name>[4Fe-4S] cluster</name>
        <dbReference type="ChEBI" id="CHEBI:49883"/>
        <note>4Fe-4S-S-AdoMet</note>
    </ligand>
</feature>
<dbReference type="InterPro" id="IPR013785">
    <property type="entry name" value="Aldolase_TIM"/>
</dbReference>
<dbReference type="SUPFAM" id="SSF102114">
    <property type="entry name" value="Radical SAM enzymes"/>
    <property type="match status" value="1"/>
</dbReference>
<keyword evidence="5 7" id="KW-0411">Iron-sulfur</keyword>
<evidence type="ECO:0000313" key="10">
    <source>
        <dbReference type="EMBL" id="RJP58773.1"/>
    </source>
</evidence>
<feature type="binding site" evidence="7">
    <location>
        <position position="65"/>
    </location>
    <ligand>
        <name>[4Fe-4S] cluster</name>
        <dbReference type="ChEBI" id="CHEBI:49883"/>
        <note>4Fe-4S-S-AdoMet</note>
    </ligand>
</feature>
<evidence type="ECO:0000256" key="7">
    <source>
        <dbReference type="PIRSR" id="PIRSR004762-1"/>
    </source>
</evidence>
<evidence type="ECO:0000256" key="8">
    <source>
        <dbReference type="PIRSR" id="PIRSR004762-2"/>
    </source>
</evidence>
<dbReference type="Gene3D" id="3.20.20.70">
    <property type="entry name" value="Aldolase class I"/>
    <property type="match status" value="1"/>
</dbReference>
<dbReference type="PROSITE" id="PS51918">
    <property type="entry name" value="RADICAL_SAM"/>
    <property type="match status" value="1"/>
</dbReference>
<dbReference type="InterPro" id="IPR058240">
    <property type="entry name" value="rSAM_sf"/>
</dbReference>
<dbReference type="SFLD" id="SFLDG01060">
    <property type="entry name" value="BATS_domain_containing"/>
    <property type="match status" value="1"/>
</dbReference>
<evidence type="ECO:0000256" key="1">
    <source>
        <dbReference type="ARBA" id="ARBA00022485"/>
    </source>
</evidence>
<reference evidence="10 11" key="1">
    <citation type="journal article" date="2017" name="ISME J.">
        <title>Energy and carbon metabolisms in a deep terrestrial subsurface fluid microbial community.</title>
        <authorList>
            <person name="Momper L."/>
            <person name="Jungbluth S.P."/>
            <person name="Lee M.D."/>
            <person name="Amend J.P."/>
        </authorList>
    </citation>
    <scope>NUCLEOTIDE SEQUENCE [LARGE SCALE GENOMIC DNA]</scope>
    <source>
        <strain evidence="10">SURF_26</strain>
    </source>
</reference>
<evidence type="ECO:0000256" key="3">
    <source>
        <dbReference type="ARBA" id="ARBA00022723"/>
    </source>
</evidence>
<dbReference type="SFLD" id="SFLDG01280">
    <property type="entry name" value="HydE/PylB-like"/>
    <property type="match status" value="1"/>
</dbReference>
<gene>
    <name evidence="10" type="primary">hydE</name>
    <name evidence="10" type="ORF">C4541_07400</name>
</gene>
<dbReference type="NCBIfam" id="TIGR03956">
    <property type="entry name" value="rSAM_HydE"/>
    <property type="match status" value="1"/>
</dbReference>
<dbReference type="InterPro" id="IPR034422">
    <property type="entry name" value="HydE/PylB-like"/>
</dbReference>
<evidence type="ECO:0000256" key="2">
    <source>
        <dbReference type="ARBA" id="ARBA00022691"/>
    </source>
</evidence>
<dbReference type="SFLD" id="SFLDG01082">
    <property type="entry name" value="B12-binding_domain_containing"/>
    <property type="match status" value="1"/>
</dbReference>
<dbReference type="SFLD" id="SFLDS00029">
    <property type="entry name" value="Radical_SAM"/>
    <property type="match status" value="1"/>
</dbReference>
<evidence type="ECO:0000256" key="6">
    <source>
        <dbReference type="ARBA" id="ARBA00034078"/>
    </source>
</evidence>
<dbReference type="PANTHER" id="PTHR43726:SF1">
    <property type="entry name" value="BIOTIN SYNTHASE"/>
    <property type="match status" value="1"/>
</dbReference>
<dbReference type="AlphaFoldDB" id="A0A3A4R2B5"/>
<dbReference type="SFLD" id="SFLDF00348">
    <property type="entry name" value="FeFe_hydrogenase_maturase_(Hyd"/>
    <property type="match status" value="1"/>
</dbReference>
<sequence length="353" mass="39521">MIGVSCVIEKIHASQPLTHEEVTALLSTNDTAVWNTVYACADLFRKKYMGDAVHLRGLLEFSNYCIRECAYCGLRSHNINQVRYRMKPEEIIDQAIRINTYGIKTVVMQSGEDPFFTTEILCDIVREIKSKADTAITLSVGEKTFEEYAALRTAGADRYLLRHETASPELYNKLHPDSRFEDRIRCIENLFKTGFQVGIGSMVGLPGQDETDLAKDILLLQKYQPDMIGIGPFIANPETPLGNDKSGTIEMTLRMVALARIVCPKAHIPATTATGSIDPLGREKALRVGANVVMPNFTPQHYKIHYTIYPNKRCLDEEGSKCNGCIRAMIHSEGRTVSTDYGHAYRLTHNQNG</sequence>
<dbReference type="EMBL" id="QZJZ01000061">
    <property type="protein sequence ID" value="RJP58773.1"/>
    <property type="molecule type" value="Genomic_DNA"/>
</dbReference>
<dbReference type="InterPro" id="IPR007197">
    <property type="entry name" value="rSAM"/>
</dbReference>
<dbReference type="InterPro" id="IPR006638">
    <property type="entry name" value="Elp3/MiaA/NifB-like_rSAM"/>
</dbReference>
<dbReference type="GO" id="GO:0051539">
    <property type="term" value="F:4 iron, 4 sulfur cluster binding"/>
    <property type="evidence" value="ECO:0007669"/>
    <property type="project" value="UniProtKB-KW"/>
</dbReference>
<dbReference type="InterPro" id="IPR010722">
    <property type="entry name" value="BATS_dom"/>
</dbReference>
<accession>A0A3A4R2B5</accession>
<proteinExistence type="predicted"/>
<organism evidence="10 11">
    <name type="scientific">Candidatus Auribacter fodinae</name>
    <dbReference type="NCBI Taxonomy" id="2093366"/>
    <lineage>
        <taxon>Bacteria</taxon>
        <taxon>Pseudomonadati</taxon>
        <taxon>Candidatus Auribacterota</taxon>
        <taxon>Candidatus Auribacteria</taxon>
        <taxon>Candidatus Auribacterales</taxon>
        <taxon>Candidatus Auribacteraceae</taxon>
        <taxon>Candidatus Auribacter</taxon>
    </lineage>
</organism>
<dbReference type="SMART" id="SM00876">
    <property type="entry name" value="BATS"/>
    <property type="match status" value="1"/>
</dbReference>
<dbReference type="GO" id="GO:0042364">
    <property type="term" value="P:water-soluble vitamin biosynthetic process"/>
    <property type="evidence" value="ECO:0007669"/>
    <property type="project" value="UniProtKB-ARBA"/>
</dbReference>
<dbReference type="Proteomes" id="UP000266426">
    <property type="component" value="Unassembled WGS sequence"/>
</dbReference>
<keyword evidence="3" id="KW-0479">Metal-binding</keyword>
<dbReference type="PIRSF" id="PIRSF004762">
    <property type="entry name" value="CHP00423"/>
    <property type="match status" value="1"/>
</dbReference>
<dbReference type="GO" id="GO:0046872">
    <property type="term" value="F:metal ion binding"/>
    <property type="evidence" value="ECO:0007669"/>
    <property type="project" value="UniProtKB-KW"/>
</dbReference>
<name>A0A3A4R2B5_9BACT</name>
<feature type="binding site" evidence="8">
    <location>
        <position position="183"/>
    </location>
    <ligand>
        <name>S-adenosyl-L-methionine</name>
        <dbReference type="ChEBI" id="CHEBI:59789"/>
    </ligand>
</feature>
<keyword evidence="4 7" id="KW-0408">Iron</keyword>
<keyword evidence="2 7" id="KW-0949">S-adenosyl-L-methionine</keyword>
<protein>
    <submittedName>
        <fullName evidence="10">[FeFe] hydrogenase H-cluster radical SAM maturase HydE</fullName>
    </submittedName>
</protein>
<evidence type="ECO:0000313" key="11">
    <source>
        <dbReference type="Proteomes" id="UP000266426"/>
    </source>
</evidence>
<dbReference type="PANTHER" id="PTHR43726">
    <property type="entry name" value="3-METHYLORNITHINE SYNTHASE"/>
    <property type="match status" value="1"/>
</dbReference>
<keyword evidence="1 7" id="KW-0004">4Fe-4S</keyword>
<comment type="cofactor">
    <cofactor evidence="7">
        <name>[4Fe-4S] cluster</name>
        <dbReference type="ChEBI" id="CHEBI:49883"/>
    </cofactor>
    <text evidence="7">Binds 1 [4Fe-4S] cluster. The cluster is coordinated with 3 cysteines and an exchangeable S-adenosyl-L-methionine.</text>
</comment>
<evidence type="ECO:0000256" key="5">
    <source>
        <dbReference type="ARBA" id="ARBA00023014"/>
    </source>
</evidence>
<evidence type="ECO:0000259" key="9">
    <source>
        <dbReference type="PROSITE" id="PS51918"/>
    </source>
</evidence>
<dbReference type="SMART" id="SM00729">
    <property type="entry name" value="Elp3"/>
    <property type="match status" value="1"/>
</dbReference>
<dbReference type="CDD" id="cd01335">
    <property type="entry name" value="Radical_SAM"/>
    <property type="match status" value="1"/>
</dbReference>
<comment type="cofactor">
    <cofactor evidence="6">
        <name>[2Fe-2S] cluster</name>
        <dbReference type="ChEBI" id="CHEBI:190135"/>
    </cofactor>
</comment>
<dbReference type="GO" id="GO:0044272">
    <property type="term" value="P:sulfur compound biosynthetic process"/>
    <property type="evidence" value="ECO:0007669"/>
    <property type="project" value="UniProtKB-ARBA"/>
</dbReference>
<feature type="domain" description="Radical SAM core" evidence="9">
    <location>
        <begin position="51"/>
        <end position="271"/>
    </location>
</feature>